<protein>
    <submittedName>
        <fullName evidence="1">Uncharacterized protein</fullName>
    </submittedName>
</protein>
<sequence length="154" mass="17750">MWITRYRKNREAECGTSSSFLWRSFMWGRELLDAGSQWRIGRGDSVLIYKDRWLPRPTTFKVITPPILGESAKVQMLKTPSGAWNERFIREHFLTEDAESILSIPCSFSQTNDSLTWHYEKLGCFSVKSAYHLGCSFLSRPYVCPNHGGNSFGE</sequence>
<comment type="caution">
    <text evidence="1">The sequence shown here is derived from an EMBL/GenBank/DDBJ whole genome shotgun (WGS) entry which is preliminary data.</text>
</comment>
<proteinExistence type="predicted"/>
<dbReference type="Proteomes" id="UP001280121">
    <property type="component" value="Unassembled WGS sequence"/>
</dbReference>
<reference evidence="1" key="1">
    <citation type="journal article" date="2023" name="Plant J.">
        <title>Genome sequences and population genomics provide insights into the demographic history, inbreeding, and mutation load of two 'living fossil' tree species of Dipteronia.</title>
        <authorList>
            <person name="Feng Y."/>
            <person name="Comes H.P."/>
            <person name="Chen J."/>
            <person name="Zhu S."/>
            <person name="Lu R."/>
            <person name="Zhang X."/>
            <person name="Li P."/>
            <person name="Qiu J."/>
            <person name="Olsen K.M."/>
            <person name="Qiu Y."/>
        </authorList>
    </citation>
    <scope>NUCLEOTIDE SEQUENCE</scope>
    <source>
        <strain evidence="1">KIB01</strain>
    </source>
</reference>
<organism evidence="1 2">
    <name type="scientific">Dipteronia dyeriana</name>
    <dbReference type="NCBI Taxonomy" id="168575"/>
    <lineage>
        <taxon>Eukaryota</taxon>
        <taxon>Viridiplantae</taxon>
        <taxon>Streptophyta</taxon>
        <taxon>Embryophyta</taxon>
        <taxon>Tracheophyta</taxon>
        <taxon>Spermatophyta</taxon>
        <taxon>Magnoliopsida</taxon>
        <taxon>eudicotyledons</taxon>
        <taxon>Gunneridae</taxon>
        <taxon>Pentapetalae</taxon>
        <taxon>rosids</taxon>
        <taxon>malvids</taxon>
        <taxon>Sapindales</taxon>
        <taxon>Sapindaceae</taxon>
        <taxon>Hippocastanoideae</taxon>
        <taxon>Acereae</taxon>
        <taxon>Dipteronia</taxon>
    </lineage>
</organism>
<accession>A0AAD9WUY6</accession>
<evidence type="ECO:0000313" key="2">
    <source>
        <dbReference type="Proteomes" id="UP001280121"/>
    </source>
</evidence>
<dbReference type="EMBL" id="JANJYI010000006">
    <property type="protein sequence ID" value="KAK2644116.1"/>
    <property type="molecule type" value="Genomic_DNA"/>
</dbReference>
<gene>
    <name evidence="1" type="ORF">Ddye_019311</name>
</gene>
<name>A0AAD9WUY6_9ROSI</name>
<evidence type="ECO:0000313" key="1">
    <source>
        <dbReference type="EMBL" id="KAK2644116.1"/>
    </source>
</evidence>
<dbReference type="AlphaFoldDB" id="A0AAD9WUY6"/>
<keyword evidence="2" id="KW-1185">Reference proteome</keyword>